<dbReference type="EMBL" id="VLKN01000005">
    <property type="protein sequence ID" value="TWI01778.1"/>
    <property type="molecule type" value="Genomic_DNA"/>
</dbReference>
<evidence type="ECO:0000256" key="5">
    <source>
        <dbReference type="ARBA" id="ARBA00023237"/>
    </source>
</evidence>
<feature type="chain" id="PRO_5021843269" evidence="8">
    <location>
        <begin position="19"/>
        <end position="91"/>
    </location>
</feature>
<evidence type="ECO:0000313" key="10">
    <source>
        <dbReference type="Proteomes" id="UP000315167"/>
    </source>
</evidence>
<comment type="caution">
    <text evidence="9">The sequence shown here is derived from an EMBL/GenBank/DDBJ whole genome shotgun (WGS) entry which is preliminary data.</text>
</comment>
<keyword evidence="6 9" id="KW-0449">Lipoprotein</keyword>
<evidence type="ECO:0000313" key="9">
    <source>
        <dbReference type="EMBL" id="TWI01778.1"/>
    </source>
</evidence>
<dbReference type="Proteomes" id="UP000315167">
    <property type="component" value="Unassembled WGS sequence"/>
</dbReference>
<proteinExistence type="predicted"/>
<feature type="signal peptide" evidence="8">
    <location>
        <begin position="1"/>
        <end position="18"/>
    </location>
</feature>
<dbReference type="RefSeq" id="WP_144899826.1">
    <property type="nucleotide sequence ID" value="NZ_VLKN01000005.1"/>
</dbReference>
<keyword evidence="4" id="KW-0564">Palmitate</keyword>
<evidence type="ECO:0000256" key="3">
    <source>
        <dbReference type="ARBA" id="ARBA00023136"/>
    </source>
</evidence>
<evidence type="ECO:0000256" key="7">
    <source>
        <dbReference type="SAM" id="MobiDB-lite"/>
    </source>
</evidence>
<accession>A0A562L2C6</accession>
<dbReference type="AlphaFoldDB" id="A0A562L2C6"/>
<keyword evidence="5" id="KW-0998">Cell outer membrane</keyword>
<keyword evidence="3" id="KW-0472">Membrane</keyword>
<reference evidence="9 10" key="1">
    <citation type="journal article" date="2015" name="Stand. Genomic Sci.">
        <title>Genomic Encyclopedia of Bacterial and Archaeal Type Strains, Phase III: the genomes of soil and plant-associated and newly described type strains.</title>
        <authorList>
            <person name="Whitman W.B."/>
            <person name="Woyke T."/>
            <person name="Klenk H.P."/>
            <person name="Zhou Y."/>
            <person name="Lilburn T.G."/>
            <person name="Beck B.J."/>
            <person name="De Vos P."/>
            <person name="Vandamme P."/>
            <person name="Eisen J.A."/>
            <person name="Garrity G."/>
            <person name="Hugenholtz P."/>
            <person name="Kyrpides N.C."/>
        </authorList>
    </citation>
    <scope>NUCLEOTIDE SEQUENCE [LARGE SCALE GENOMIC DNA]</scope>
    <source>
        <strain evidence="9 10">CGMCC 1.10821</strain>
    </source>
</reference>
<organism evidence="9 10">
    <name type="scientific">Luteimonas cucumeris</name>
    <dbReference type="NCBI Taxonomy" id="985012"/>
    <lineage>
        <taxon>Bacteria</taxon>
        <taxon>Pseudomonadati</taxon>
        <taxon>Pseudomonadota</taxon>
        <taxon>Gammaproteobacteria</taxon>
        <taxon>Lysobacterales</taxon>
        <taxon>Lysobacteraceae</taxon>
        <taxon>Luteimonas</taxon>
    </lineage>
</organism>
<dbReference type="PROSITE" id="PS51257">
    <property type="entry name" value="PROKAR_LIPOPROTEIN"/>
    <property type="match status" value="1"/>
</dbReference>
<dbReference type="InterPro" id="IPR032831">
    <property type="entry name" value="LptM_cons"/>
</dbReference>
<evidence type="ECO:0000256" key="8">
    <source>
        <dbReference type="SAM" id="SignalP"/>
    </source>
</evidence>
<dbReference type="GO" id="GO:0009279">
    <property type="term" value="C:cell outer membrane"/>
    <property type="evidence" value="ECO:0007669"/>
    <property type="project" value="UniProtKB-SubCell"/>
</dbReference>
<evidence type="ECO:0000256" key="2">
    <source>
        <dbReference type="ARBA" id="ARBA00022729"/>
    </source>
</evidence>
<feature type="compositionally biased region" description="Low complexity" evidence="7">
    <location>
        <begin position="59"/>
        <end position="91"/>
    </location>
</feature>
<evidence type="ECO:0000256" key="1">
    <source>
        <dbReference type="ARBA" id="ARBA00004459"/>
    </source>
</evidence>
<evidence type="ECO:0000256" key="4">
    <source>
        <dbReference type="ARBA" id="ARBA00023139"/>
    </source>
</evidence>
<name>A0A562L2C6_9GAMM</name>
<dbReference type="NCBIfam" id="NF047847">
    <property type="entry name" value="SS_mature_LptM"/>
    <property type="match status" value="1"/>
</dbReference>
<keyword evidence="10" id="KW-1185">Reference proteome</keyword>
<evidence type="ECO:0000256" key="6">
    <source>
        <dbReference type="ARBA" id="ARBA00023288"/>
    </source>
</evidence>
<comment type="subcellular location">
    <subcellularLocation>
        <location evidence="1">Cell outer membrane</location>
        <topology evidence="1">Lipid-anchor</topology>
    </subcellularLocation>
</comment>
<feature type="region of interest" description="Disordered" evidence="7">
    <location>
        <begin position="20"/>
        <end position="91"/>
    </location>
</feature>
<protein>
    <submittedName>
        <fullName evidence="9">Putative lipoprotein</fullName>
    </submittedName>
</protein>
<keyword evidence="2 8" id="KW-0732">Signal</keyword>
<sequence length="91" mass="9107">MNLRLLAVSIALSSLALAGCGNKGPLVQAPPEPVEEEAPAIEQAPQTEDQTESKDLVDPAATPESAETAPPEAAPVEAAPEQVPPASDGGG</sequence>
<gene>
    <name evidence="9" type="ORF">IP90_02338</name>
</gene>